<dbReference type="Pfam" id="PF05368">
    <property type="entry name" value="NmrA"/>
    <property type="match status" value="1"/>
</dbReference>
<accession>A0ABW2HPH9</accession>
<evidence type="ECO:0000313" key="3">
    <source>
        <dbReference type="Proteomes" id="UP001596548"/>
    </source>
</evidence>
<evidence type="ECO:0000313" key="2">
    <source>
        <dbReference type="EMBL" id="MFC7275073.1"/>
    </source>
</evidence>
<evidence type="ECO:0000259" key="1">
    <source>
        <dbReference type="Pfam" id="PF05368"/>
    </source>
</evidence>
<dbReference type="Proteomes" id="UP001596548">
    <property type="component" value="Unassembled WGS sequence"/>
</dbReference>
<sequence length="270" mass="28670">MTKVLVTGATGNIGRMVVDELLAAGADDVRALTVDPVRAALPDGVEVARGFLGRPSTLPAAYAGVDVLYLAPHLPTVAEACRLAAAAGIGRIVDLAGPKGAHWQAVEDAVEACGVPFTHLEPGEFMANATLWARQIRAGDVVLDTCGDAANAPIAQEDVAAVAARVLLEEGHEGRSYELTGPEALSRRRKVALIGQALGRDLRYVDLPREEAIEELSKDMGEHAAWYVDGQATLVQHPQQPVATVAELTGRPATTFLEWATRNADLFRDR</sequence>
<dbReference type="InterPro" id="IPR036291">
    <property type="entry name" value="NAD(P)-bd_dom_sf"/>
</dbReference>
<dbReference type="InterPro" id="IPR008030">
    <property type="entry name" value="NmrA-like"/>
</dbReference>
<dbReference type="Gene3D" id="3.40.50.720">
    <property type="entry name" value="NAD(P)-binding Rossmann-like Domain"/>
    <property type="match status" value="1"/>
</dbReference>
<dbReference type="PANTHER" id="PTHR43162">
    <property type="match status" value="1"/>
</dbReference>
<dbReference type="SUPFAM" id="SSF51735">
    <property type="entry name" value="NAD(P)-binding Rossmann-fold domains"/>
    <property type="match status" value="1"/>
</dbReference>
<organism evidence="2 3">
    <name type="scientific">Paractinoplanes rhizophilus</name>
    <dbReference type="NCBI Taxonomy" id="1416877"/>
    <lineage>
        <taxon>Bacteria</taxon>
        <taxon>Bacillati</taxon>
        <taxon>Actinomycetota</taxon>
        <taxon>Actinomycetes</taxon>
        <taxon>Micromonosporales</taxon>
        <taxon>Micromonosporaceae</taxon>
        <taxon>Paractinoplanes</taxon>
    </lineage>
</organism>
<comment type="caution">
    <text evidence="2">The sequence shown here is derived from an EMBL/GenBank/DDBJ whole genome shotgun (WGS) entry which is preliminary data.</text>
</comment>
<name>A0ABW2HPH9_9ACTN</name>
<gene>
    <name evidence="2" type="ORF">ACFQS1_13840</name>
</gene>
<proteinExistence type="predicted"/>
<keyword evidence="3" id="KW-1185">Reference proteome</keyword>
<dbReference type="RefSeq" id="WP_378967790.1">
    <property type="nucleotide sequence ID" value="NZ_JBHTBJ010000008.1"/>
</dbReference>
<reference evidence="3" key="1">
    <citation type="journal article" date="2019" name="Int. J. Syst. Evol. Microbiol.">
        <title>The Global Catalogue of Microorganisms (GCM) 10K type strain sequencing project: providing services to taxonomists for standard genome sequencing and annotation.</title>
        <authorList>
            <consortium name="The Broad Institute Genomics Platform"/>
            <consortium name="The Broad Institute Genome Sequencing Center for Infectious Disease"/>
            <person name="Wu L."/>
            <person name="Ma J."/>
        </authorList>
    </citation>
    <scope>NUCLEOTIDE SEQUENCE [LARGE SCALE GENOMIC DNA]</scope>
    <source>
        <strain evidence="3">XZYJT-10</strain>
    </source>
</reference>
<dbReference type="PANTHER" id="PTHR43162:SF1">
    <property type="entry name" value="PRESTALK A DIFFERENTIATION PROTEIN A"/>
    <property type="match status" value="1"/>
</dbReference>
<dbReference type="EMBL" id="JBHTBJ010000008">
    <property type="protein sequence ID" value="MFC7275073.1"/>
    <property type="molecule type" value="Genomic_DNA"/>
</dbReference>
<feature type="domain" description="NmrA-like" evidence="1">
    <location>
        <begin position="3"/>
        <end position="216"/>
    </location>
</feature>
<dbReference type="Gene3D" id="3.90.25.10">
    <property type="entry name" value="UDP-galactose 4-epimerase, domain 1"/>
    <property type="match status" value="1"/>
</dbReference>
<protein>
    <submittedName>
        <fullName evidence="2">NAD(P)H-binding protein</fullName>
    </submittedName>
</protein>
<dbReference type="InterPro" id="IPR051604">
    <property type="entry name" value="Ergot_Alk_Oxidoreductase"/>
</dbReference>